<organism evidence="1 2">
    <name type="scientific">Allacma fusca</name>
    <dbReference type="NCBI Taxonomy" id="39272"/>
    <lineage>
        <taxon>Eukaryota</taxon>
        <taxon>Metazoa</taxon>
        <taxon>Ecdysozoa</taxon>
        <taxon>Arthropoda</taxon>
        <taxon>Hexapoda</taxon>
        <taxon>Collembola</taxon>
        <taxon>Symphypleona</taxon>
        <taxon>Sminthuridae</taxon>
        <taxon>Allacma</taxon>
    </lineage>
</organism>
<proteinExistence type="predicted"/>
<protein>
    <submittedName>
        <fullName evidence="1">Uncharacterized protein</fullName>
    </submittedName>
</protein>
<evidence type="ECO:0000313" key="1">
    <source>
        <dbReference type="EMBL" id="CAG7829378.1"/>
    </source>
</evidence>
<keyword evidence="2" id="KW-1185">Reference proteome</keyword>
<name>A0A8J2PGU9_9HEXA</name>
<gene>
    <name evidence="1" type="ORF">AFUS01_LOCUS39244</name>
</gene>
<dbReference type="OrthoDB" id="16520at2759"/>
<dbReference type="Proteomes" id="UP000708208">
    <property type="component" value="Unassembled WGS sequence"/>
</dbReference>
<dbReference type="EMBL" id="CAJVCH010551228">
    <property type="protein sequence ID" value="CAG7829378.1"/>
    <property type="molecule type" value="Genomic_DNA"/>
</dbReference>
<evidence type="ECO:0000313" key="2">
    <source>
        <dbReference type="Proteomes" id="UP000708208"/>
    </source>
</evidence>
<sequence>MHASIKRVDKNEWRAPADDTVQVVNPKSKDVKPSPLEIQSQLVKPFSFPIEFYISETGKAQGRGPLFANDFHPKPRPGTSEMRRAVPLILSEKRALTESERTMERGTVREFSSHFPHSSLSALSLHICLNPLEVPLSKVPPIQTVFTIFLKRARFLKIPPNLNLTLFSVGSFSAPHIFARLKASQCVGSGNQDFRPHSNFSRPIIPSAVAMAMYDAGSCKLTPRAGAAGPEGEMDALLLGTTWVSKFL</sequence>
<accession>A0A8J2PGU9</accession>
<reference evidence="1" key="1">
    <citation type="submission" date="2021-06" db="EMBL/GenBank/DDBJ databases">
        <authorList>
            <person name="Hodson N. C."/>
            <person name="Mongue J. A."/>
            <person name="Jaron S. K."/>
        </authorList>
    </citation>
    <scope>NUCLEOTIDE SEQUENCE</scope>
</reference>
<comment type="caution">
    <text evidence="1">The sequence shown here is derived from an EMBL/GenBank/DDBJ whole genome shotgun (WGS) entry which is preliminary data.</text>
</comment>
<dbReference type="AlphaFoldDB" id="A0A8J2PGU9"/>